<dbReference type="Pfam" id="PF04327">
    <property type="entry name" value="Peptidase_Prp"/>
    <property type="match status" value="1"/>
</dbReference>
<evidence type="ECO:0000256" key="6">
    <source>
        <dbReference type="ARBA" id="ARBA00044538"/>
    </source>
</evidence>
<dbReference type="SUPFAM" id="SSF118010">
    <property type="entry name" value="TM1457-like"/>
    <property type="match status" value="1"/>
</dbReference>
<dbReference type="RefSeq" id="WP_269923032.1">
    <property type="nucleotide sequence ID" value="NZ_JAMKBI010000014.1"/>
</dbReference>
<reference evidence="7" key="1">
    <citation type="submission" date="2022-05" db="EMBL/GenBank/DDBJ databases">
        <authorList>
            <person name="Colautti A."/>
            <person name="Iacumin L."/>
        </authorList>
    </citation>
    <scope>NUCLEOTIDE SEQUENCE</scope>
    <source>
        <strain evidence="7">DSM 30747</strain>
    </source>
</reference>
<dbReference type="GO" id="GO:0006508">
    <property type="term" value="P:proteolysis"/>
    <property type="evidence" value="ECO:0007669"/>
    <property type="project" value="UniProtKB-KW"/>
</dbReference>
<dbReference type="NCBIfam" id="NF011126">
    <property type="entry name" value="PRK14553.1-6"/>
    <property type="match status" value="1"/>
</dbReference>
<evidence type="ECO:0000256" key="4">
    <source>
        <dbReference type="ARBA" id="ARBA00022807"/>
    </source>
</evidence>
<dbReference type="PANTHER" id="PTHR39178:SF1">
    <property type="entry name" value="RIBOSOMAL-PROCESSING CYSTEINE PROTEASE PRP"/>
    <property type="match status" value="1"/>
</dbReference>
<keyword evidence="8" id="KW-1185">Reference proteome</keyword>
<dbReference type="GO" id="GO:0042254">
    <property type="term" value="P:ribosome biogenesis"/>
    <property type="evidence" value="ECO:0007669"/>
    <property type="project" value="UniProtKB-KW"/>
</dbReference>
<keyword evidence="1" id="KW-0690">Ribosome biogenesis</keyword>
<comment type="similarity">
    <text evidence="5">Belongs to the Prp family.</text>
</comment>
<evidence type="ECO:0000256" key="5">
    <source>
        <dbReference type="ARBA" id="ARBA00044503"/>
    </source>
</evidence>
<accession>A0A9X3RC70</accession>
<dbReference type="InterPro" id="IPR007422">
    <property type="entry name" value="Peptidase_Prp"/>
</dbReference>
<dbReference type="Proteomes" id="UP001152172">
    <property type="component" value="Unassembled WGS sequence"/>
</dbReference>
<dbReference type="PANTHER" id="PTHR39178">
    <property type="entry name" value="HYPOTHETICAL RIBOSOME-ASSOCIATED PROTEIN"/>
    <property type="match status" value="1"/>
</dbReference>
<dbReference type="Gene3D" id="3.30.70.1490">
    <property type="entry name" value="Cysteine protease Prp"/>
    <property type="match status" value="1"/>
</dbReference>
<evidence type="ECO:0000256" key="3">
    <source>
        <dbReference type="ARBA" id="ARBA00022801"/>
    </source>
</evidence>
<dbReference type="CDD" id="cd16332">
    <property type="entry name" value="Prp-like"/>
    <property type="match status" value="1"/>
</dbReference>
<keyword evidence="3" id="KW-0378">Hydrolase</keyword>
<dbReference type="InterPro" id="IPR036764">
    <property type="entry name" value="Peptidase_Prp_sf"/>
</dbReference>
<dbReference type="EMBL" id="JAMKBI010000014">
    <property type="protein sequence ID" value="MCZ8534992.1"/>
    <property type="molecule type" value="Genomic_DNA"/>
</dbReference>
<evidence type="ECO:0000313" key="8">
    <source>
        <dbReference type="Proteomes" id="UP001152172"/>
    </source>
</evidence>
<keyword evidence="4" id="KW-0788">Thiol protease</keyword>
<evidence type="ECO:0000256" key="2">
    <source>
        <dbReference type="ARBA" id="ARBA00022670"/>
    </source>
</evidence>
<sequence length="111" mass="12092">MIKVTITKDQSGYVHSFEMKGHADFAEHGKDLVCAGASAVSFGAVNAVIALTEITPIIKQKGDGGYLYVEVPSISNLEKAAQIQLILEAMIVSLQTIEQDYAKYIKITFKK</sequence>
<evidence type="ECO:0000256" key="1">
    <source>
        <dbReference type="ARBA" id="ARBA00022517"/>
    </source>
</evidence>
<gene>
    <name evidence="7" type="ORF">M9R61_16930</name>
</gene>
<name>A0A9X3RC70_9BACI</name>
<dbReference type="GO" id="GO:0008234">
    <property type="term" value="F:cysteine-type peptidase activity"/>
    <property type="evidence" value="ECO:0007669"/>
    <property type="project" value="UniProtKB-KW"/>
</dbReference>
<organism evidence="7 8">
    <name type="scientific">Psychrobacillus psychrodurans</name>
    <dbReference type="NCBI Taxonomy" id="126157"/>
    <lineage>
        <taxon>Bacteria</taxon>
        <taxon>Bacillati</taxon>
        <taxon>Bacillota</taxon>
        <taxon>Bacilli</taxon>
        <taxon>Bacillales</taxon>
        <taxon>Bacillaceae</taxon>
        <taxon>Psychrobacillus</taxon>
    </lineage>
</organism>
<proteinExistence type="inferred from homology"/>
<evidence type="ECO:0000313" key="7">
    <source>
        <dbReference type="EMBL" id="MCZ8534992.1"/>
    </source>
</evidence>
<dbReference type="AlphaFoldDB" id="A0A9X3RC70"/>
<comment type="caution">
    <text evidence="7">The sequence shown here is derived from an EMBL/GenBank/DDBJ whole genome shotgun (WGS) entry which is preliminary data.</text>
</comment>
<keyword evidence="2 7" id="KW-0645">Protease</keyword>
<protein>
    <recommendedName>
        <fullName evidence="6">Ribosomal processing cysteine protease Prp</fullName>
    </recommendedName>
</protein>